<evidence type="ECO:0000313" key="4">
    <source>
        <dbReference type="Proteomes" id="UP000029590"/>
    </source>
</evidence>
<feature type="signal peptide" evidence="1">
    <location>
        <begin position="1"/>
        <end position="24"/>
    </location>
</feature>
<feature type="chain" id="PRO_5043284632" evidence="1">
    <location>
        <begin position="25"/>
        <end position="50"/>
    </location>
</feature>
<gene>
    <name evidence="2" type="ORF">DM48_6509</name>
    <name evidence="3" type="ORF">NYZ96_05120</name>
</gene>
<organism evidence="2 4">
    <name type="scientific">Burkholderia gladioli</name>
    <name type="common">Pseudomonas marginata</name>
    <name type="synonym">Phytomonas marginata</name>
    <dbReference type="NCBI Taxonomy" id="28095"/>
    <lineage>
        <taxon>Bacteria</taxon>
        <taxon>Pseudomonadati</taxon>
        <taxon>Pseudomonadota</taxon>
        <taxon>Betaproteobacteria</taxon>
        <taxon>Burkholderiales</taxon>
        <taxon>Burkholderiaceae</taxon>
        <taxon>Burkholderia</taxon>
    </lineage>
</organism>
<sequence length="50" mass="4886">MRELSKLLLAVFAAACLCAGCANGGAGSAGGGQGSIEMYGTLDQGITVHN</sequence>
<dbReference type="RefSeq" id="WP_013697043.1">
    <property type="nucleotide sequence ID" value="NZ_CADEPT010000014.1"/>
</dbReference>
<name>A0AAP1UTH3_BURGA</name>
<keyword evidence="2" id="KW-0449">Lipoprotein</keyword>
<accession>A0AAP1UTH3</accession>
<proteinExistence type="predicted"/>
<dbReference type="AlphaFoldDB" id="A0AAP1UTH3"/>
<protein>
    <submittedName>
        <fullName evidence="2">Lipoprotein</fullName>
    </submittedName>
</protein>
<dbReference type="Proteomes" id="UP000029590">
    <property type="component" value="Unassembled WGS sequence"/>
</dbReference>
<evidence type="ECO:0000313" key="2">
    <source>
        <dbReference type="EMBL" id="KGC10636.1"/>
    </source>
</evidence>
<dbReference type="KEGG" id="bgo:BM43_2387"/>
<dbReference type="EMBL" id="JPGG01000018">
    <property type="protein sequence ID" value="KGC10636.1"/>
    <property type="molecule type" value="Genomic_DNA"/>
</dbReference>
<keyword evidence="1" id="KW-0732">Signal</keyword>
<dbReference type="Proteomes" id="UP001059745">
    <property type="component" value="Chromosome 1"/>
</dbReference>
<dbReference type="EMBL" id="CP104214">
    <property type="protein sequence ID" value="UWX71145.1"/>
    <property type="molecule type" value="Genomic_DNA"/>
</dbReference>
<evidence type="ECO:0000256" key="1">
    <source>
        <dbReference type="SAM" id="SignalP"/>
    </source>
</evidence>
<reference evidence="3" key="2">
    <citation type="submission" date="2022-09" db="EMBL/GenBank/DDBJ databases">
        <title>Genomic of Burkholderia gladioli.</title>
        <authorList>
            <person name="Wu H."/>
        </authorList>
    </citation>
    <scope>NUCLEOTIDE SEQUENCE</scope>
    <source>
        <strain evidence="3">ZN-S4</strain>
    </source>
</reference>
<reference evidence="2 4" key="1">
    <citation type="submission" date="2014-04" db="EMBL/GenBank/DDBJ databases">
        <authorList>
            <person name="Bishop-Lilly K.A."/>
            <person name="Broomall S.M."/>
            <person name="Chain P.S."/>
            <person name="Chertkov O."/>
            <person name="Coyne S.R."/>
            <person name="Daligault H.E."/>
            <person name="Davenport K.W."/>
            <person name="Erkkila T."/>
            <person name="Frey K.G."/>
            <person name="Gibbons H.S."/>
            <person name="Gu W."/>
            <person name="Jaissle J."/>
            <person name="Johnson S.L."/>
            <person name="Koroleva G.I."/>
            <person name="Ladner J.T."/>
            <person name="Lo C.-C."/>
            <person name="Minogue T.D."/>
            <person name="Munk C."/>
            <person name="Palacios G.F."/>
            <person name="Redden C.L."/>
            <person name="Rosenzweig C.N."/>
            <person name="Scholz M.B."/>
            <person name="Teshima H."/>
            <person name="Xu Y."/>
        </authorList>
    </citation>
    <scope>NUCLEOTIDE SEQUENCE [LARGE SCALE GENOMIC DNA]</scope>
    <source>
        <strain evidence="4">gladioli</strain>
        <strain evidence="2">Gladioli</strain>
    </source>
</reference>
<evidence type="ECO:0000313" key="3">
    <source>
        <dbReference type="EMBL" id="UWX71145.1"/>
    </source>
</evidence>